<dbReference type="GO" id="GO:0006646">
    <property type="term" value="P:phosphatidylethanolamine biosynthetic process"/>
    <property type="evidence" value="ECO:0007669"/>
    <property type="project" value="UniProtKB-UniPathway"/>
</dbReference>
<evidence type="ECO:0000256" key="8">
    <source>
        <dbReference type="ARBA" id="ARBA00023264"/>
    </source>
</evidence>
<dbReference type="GO" id="GO:0004306">
    <property type="term" value="F:ethanolamine-phosphate cytidylyltransferase activity"/>
    <property type="evidence" value="ECO:0007669"/>
    <property type="project" value="UniProtKB-EC"/>
</dbReference>
<dbReference type="NCBIfam" id="TIGR00125">
    <property type="entry name" value="cyt_tran_rel"/>
    <property type="match status" value="2"/>
</dbReference>
<dbReference type="InterPro" id="IPR014729">
    <property type="entry name" value="Rossmann-like_a/b/a_fold"/>
</dbReference>
<reference evidence="13" key="1">
    <citation type="submission" date="2016-11" db="UniProtKB">
        <authorList>
            <consortium name="WormBaseParasite"/>
        </authorList>
    </citation>
    <scope>IDENTIFICATION</scope>
</reference>
<evidence type="ECO:0000256" key="10">
    <source>
        <dbReference type="ARBA" id="ARBA00024221"/>
    </source>
</evidence>
<comment type="similarity">
    <text evidence="2">Belongs to the cytidylyltransferase family.</text>
</comment>
<dbReference type="Pfam" id="PF01467">
    <property type="entry name" value="CTP_transf_like"/>
    <property type="match status" value="2"/>
</dbReference>
<dbReference type="GO" id="GO:0005737">
    <property type="term" value="C:cytoplasm"/>
    <property type="evidence" value="ECO:0007669"/>
    <property type="project" value="TreeGrafter"/>
</dbReference>
<dbReference type="Proteomes" id="UP000095280">
    <property type="component" value="Unplaced"/>
</dbReference>
<keyword evidence="12" id="KW-1185">Reference proteome</keyword>
<dbReference type="WBParaSite" id="maker-uti_cns_0046729-snap-gene-0.14-mRNA-1">
    <property type="protein sequence ID" value="maker-uti_cns_0046729-snap-gene-0.14-mRNA-1"/>
    <property type="gene ID" value="maker-uti_cns_0046729-snap-gene-0.14"/>
</dbReference>
<dbReference type="PANTHER" id="PTHR45780">
    <property type="entry name" value="ETHANOLAMINE-PHOSPHATE CYTIDYLYLTRANSFERASE"/>
    <property type="match status" value="1"/>
</dbReference>
<evidence type="ECO:0000256" key="11">
    <source>
        <dbReference type="ARBA" id="ARBA00031473"/>
    </source>
</evidence>
<name>A0A1I8JD44_9PLAT</name>
<comment type="pathway">
    <text evidence="1">Lipid metabolism.</text>
</comment>
<keyword evidence="7" id="KW-0594">Phospholipid biosynthesis</keyword>
<dbReference type="EC" id="2.7.7.14" evidence="10"/>
<protein>
    <recommendedName>
        <fullName evidence="10">ethanolamine-phosphate cytidylyltransferase</fullName>
        <ecNumber evidence="10">2.7.7.14</ecNumber>
    </recommendedName>
    <alternativeName>
        <fullName evidence="11">CTP:phosphoethanolamine cytidylyltransferase</fullName>
    </alternativeName>
</protein>
<dbReference type="PANTHER" id="PTHR45780:SF2">
    <property type="entry name" value="ETHANOLAMINE-PHOSPHATE CYTIDYLYLTRANSFERASE"/>
    <property type="match status" value="1"/>
</dbReference>
<evidence type="ECO:0000256" key="3">
    <source>
        <dbReference type="ARBA" id="ARBA00022516"/>
    </source>
</evidence>
<evidence type="ECO:0000256" key="2">
    <source>
        <dbReference type="ARBA" id="ARBA00010101"/>
    </source>
</evidence>
<dbReference type="InterPro" id="IPR004821">
    <property type="entry name" value="Cyt_trans-like"/>
</dbReference>
<proteinExistence type="inferred from homology"/>
<dbReference type="STRING" id="282301.A0A1I8JD44"/>
<evidence type="ECO:0000256" key="5">
    <source>
        <dbReference type="ARBA" id="ARBA00022695"/>
    </source>
</evidence>
<keyword evidence="4" id="KW-0808">Transferase</keyword>
<keyword evidence="6" id="KW-0443">Lipid metabolism</keyword>
<evidence type="ECO:0000256" key="6">
    <source>
        <dbReference type="ARBA" id="ARBA00023098"/>
    </source>
</evidence>
<dbReference type="SUPFAM" id="SSF52374">
    <property type="entry name" value="Nucleotidylyl transferase"/>
    <property type="match status" value="2"/>
</dbReference>
<evidence type="ECO:0000256" key="7">
    <source>
        <dbReference type="ARBA" id="ARBA00023209"/>
    </source>
</evidence>
<keyword evidence="5" id="KW-0548">Nucleotidyltransferase</keyword>
<dbReference type="UniPathway" id="UPA00558">
    <property type="reaction ID" value="UER00742"/>
</dbReference>
<dbReference type="CDD" id="cd02173">
    <property type="entry name" value="ECT"/>
    <property type="match status" value="1"/>
</dbReference>
<dbReference type="OrthoDB" id="40021at2759"/>
<organism evidence="12 13">
    <name type="scientific">Macrostomum lignano</name>
    <dbReference type="NCBI Taxonomy" id="282301"/>
    <lineage>
        <taxon>Eukaryota</taxon>
        <taxon>Metazoa</taxon>
        <taxon>Spiralia</taxon>
        <taxon>Lophotrochozoa</taxon>
        <taxon>Platyhelminthes</taxon>
        <taxon>Rhabditophora</taxon>
        <taxon>Macrostomorpha</taxon>
        <taxon>Macrostomida</taxon>
        <taxon>Macrostomidae</taxon>
        <taxon>Macrostomum</taxon>
    </lineage>
</organism>
<evidence type="ECO:0000313" key="13">
    <source>
        <dbReference type="WBParaSite" id="maker-uti_cns_0046729-snap-gene-0.14-mRNA-1"/>
    </source>
</evidence>
<dbReference type="AlphaFoldDB" id="A0A1I8JD44"/>
<dbReference type="InterPro" id="IPR044608">
    <property type="entry name" value="Ect1/PCYT2"/>
</dbReference>
<sequence>MSFSLSANKENKKVRVWLDGCFDIIHFGHANAIQQAKALGDVLVVGVHSDEEIAQHKGPPVLNETERCRIVHAIKWVDEVVENVPYITSVATLDKYNCDFCAHGDDLTTSADGRDSYEEVKAVGRFKEFKRTAGVSTTDLVGRMLLATRSHHSSALTVGEAEKATFAQMASSPNSQNSPYTKTCQFVPTTQQLVEFSTGRAPAPGEKVAYVCGSFDLFHVGHVAFLEKCYAMATYIIVGVHSDSVVNSYRGANYPIMTVFERVLSVLSCRYVANVVIDAPYCVTEELIKQFKVDLVISGSRTAVSASTDGSDPFGQAKRLGVYREVDSGTDMTAYTVIERIIANRIKFEERNRKKEQKEMTALLAKSNEANGK</sequence>
<keyword evidence="8" id="KW-1208">Phospholipid metabolism</keyword>
<comment type="pathway">
    <text evidence="9">Phospholipid metabolism; phosphatidylethanolamine biosynthesis; phosphatidylethanolamine from ethanolamine: step 2/3.</text>
</comment>
<dbReference type="InterPro" id="IPR041723">
    <property type="entry name" value="CCT"/>
</dbReference>
<evidence type="ECO:0000256" key="9">
    <source>
        <dbReference type="ARBA" id="ARBA00024191"/>
    </source>
</evidence>
<dbReference type="Gene3D" id="3.40.50.620">
    <property type="entry name" value="HUPs"/>
    <property type="match status" value="2"/>
</dbReference>
<evidence type="ECO:0000256" key="4">
    <source>
        <dbReference type="ARBA" id="ARBA00022679"/>
    </source>
</evidence>
<evidence type="ECO:0000256" key="1">
    <source>
        <dbReference type="ARBA" id="ARBA00005189"/>
    </source>
</evidence>
<keyword evidence="3" id="KW-0444">Lipid biosynthesis</keyword>
<evidence type="ECO:0000313" key="12">
    <source>
        <dbReference type="Proteomes" id="UP000095280"/>
    </source>
</evidence>
<dbReference type="CDD" id="cd02174">
    <property type="entry name" value="CCT"/>
    <property type="match status" value="1"/>
</dbReference>
<accession>A0A1I8JD44</accession>